<dbReference type="EMBL" id="DTGT01000179">
    <property type="protein sequence ID" value="HGH60772.1"/>
    <property type="molecule type" value="Genomic_DNA"/>
</dbReference>
<dbReference type="GO" id="GO:0042802">
    <property type="term" value="F:identical protein binding"/>
    <property type="evidence" value="ECO:0007669"/>
    <property type="project" value="UniProtKB-ARBA"/>
</dbReference>
<dbReference type="PANTHER" id="PTHR11644:SF2">
    <property type="entry name" value="CYTIDINE DEAMINASE"/>
    <property type="match status" value="1"/>
</dbReference>
<dbReference type="Gene3D" id="3.40.140.10">
    <property type="entry name" value="Cytidine Deaminase, domain 2"/>
    <property type="match status" value="1"/>
</dbReference>
<organism evidence="6">
    <name type="scientific">Desulfomonile tiedjei</name>
    <dbReference type="NCBI Taxonomy" id="2358"/>
    <lineage>
        <taxon>Bacteria</taxon>
        <taxon>Pseudomonadati</taxon>
        <taxon>Thermodesulfobacteriota</taxon>
        <taxon>Desulfomonilia</taxon>
        <taxon>Desulfomonilales</taxon>
        <taxon>Desulfomonilaceae</taxon>
        <taxon>Desulfomonile</taxon>
    </lineage>
</organism>
<accession>A0A7C4ETM5</accession>
<comment type="similarity">
    <text evidence="1">Belongs to the cytidine and deoxycytidylate deaminase family.</text>
</comment>
<evidence type="ECO:0000259" key="5">
    <source>
        <dbReference type="PROSITE" id="PS51747"/>
    </source>
</evidence>
<dbReference type="PROSITE" id="PS00903">
    <property type="entry name" value="CYT_DCMP_DEAMINASES_1"/>
    <property type="match status" value="1"/>
</dbReference>
<dbReference type="GO" id="GO:0055086">
    <property type="term" value="P:nucleobase-containing small molecule metabolic process"/>
    <property type="evidence" value="ECO:0007669"/>
    <property type="project" value="UniProtKB-ARBA"/>
</dbReference>
<dbReference type="InterPro" id="IPR016193">
    <property type="entry name" value="Cytidine_deaminase-like"/>
</dbReference>
<sequence length="166" mass="18131">MQEFDKACSEKNQEKGWNLESLVALAKAAKTKASVPLSRFRVGAAVLTRSGQIFEGCNTESLIPVLGVCAERNAINHAIIHGEHEFLAVAVVSDLTSPLLPCGTCLQYLQEFGRQQGRDILIVAEGRLGDRVVTSVDALFQGGFSRDTSVRDIQESFRWSDDDGAY</sequence>
<keyword evidence="4" id="KW-0862">Zinc</keyword>
<dbReference type="InterPro" id="IPR016192">
    <property type="entry name" value="APOBEC/CMP_deaminase_Zn-bd"/>
</dbReference>
<keyword evidence="3 6" id="KW-0378">Hydrolase</keyword>
<evidence type="ECO:0000256" key="4">
    <source>
        <dbReference type="ARBA" id="ARBA00022833"/>
    </source>
</evidence>
<dbReference type="EC" id="3.5.4.5" evidence="6"/>
<dbReference type="GO" id="GO:0005829">
    <property type="term" value="C:cytosol"/>
    <property type="evidence" value="ECO:0007669"/>
    <property type="project" value="TreeGrafter"/>
</dbReference>
<reference evidence="6" key="1">
    <citation type="journal article" date="2020" name="mSystems">
        <title>Genome- and Community-Level Interaction Insights into Carbon Utilization and Element Cycling Functions of Hydrothermarchaeota in Hydrothermal Sediment.</title>
        <authorList>
            <person name="Zhou Z."/>
            <person name="Liu Y."/>
            <person name="Xu W."/>
            <person name="Pan J."/>
            <person name="Luo Z.H."/>
            <person name="Li M."/>
        </authorList>
    </citation>
    <scope>NUCLEOTIDE SEQUENCE [LARGE SCALE GENOMIC DNA]</scope>
    <source>
        <strain evidence="6">SpSt-769</strain>
    </source>
</reference>
<comment type="caution">
    <text evidence="6">The sequence shown here is derived from an EMBL/GenBank/DDBJ whole genome shotgun (WGS) entry which is preliminary data.</text>
</comment>
<evidence type="ECO:0000256" key="2">
    <source>
        <dbReference type="ARBA" id="ARBA00022723"/>
    </source>
</evidence>
<dbReference type="Pfam" id="PF00383">
    <property type="entry name" value="dCMP_cyt_deam_1"/>
    <property type="match status" value="1"/>
</dbReference>
<dbReference type="NCBIfam" id="NF004064">
    <property type="entry name" value="PRK05578.1"/>
    <property type="match status" value="1"/>
</dbReference>
<dbReference type="PANTHER" id="PTHR11644">
    <property type="entry name" value="CYTIDINE DEAMINASE"/>
    <property type="match status" value="1"/>
</dbReference>
<dbReference type="CDD" id="cd01283">
    <property type="entry name" value="cytidine_deaminase"/>
    <property type="match status" value="1"/>
</dbReference>
<dbReference type="PROSITE" id="PS51747">
    <property type="entry name" value="CYT_DCMP_DEAMINASES_2"/>
    <property type="match status" value="1"/>
</dbReference>
<dbReference type="GO" id="GO:0008270">
    <property type="term" value="F:zinc ion binding"/>
    <property type="evidence" value="ECO:0007669"/>
    <property type="project" value="InterPro"/>
</dbReference>
<keyword evidence="2" id="KW-0479">Metal-binding</keyword>
<proteinExistence type="inferred from homology"/>
<dbReference type="InterPro" id="IPR002125">
    <property type="entry name" value="CMP_dCMP_dom"/>
</dbReference>
<gene>
    <name evidence="6" type="ORF">ENV54_05680</name>
</gene>
<protein>
    <submittedName>
        <fullName evidence="6">Cytidine deaminase</fullName>
        <ecNumber evidence="6">3.5.4.5</ecNumber>
    </submittedName>
</protein>
<dbReference type="GO" id="GO:0004126">
    <property type="term" value="F:cytidine deaminase activity"/>
    <property type="evidence" value="ECO:0007669"/>
    <property type="project" value="UniProtKB-EC"/>
</dbReference>
<evidence type="ECO:0000256" key="1">
    <source>
        <dbReference type="ARBA" id="ARBA00006576"/>
    </source>
</evidence>
<feature type="domain" description="CMP/dCMP-type deaminase" evidence="5">
    <location>
        <begin position="17"/>
        <end position="147"/>
    </location>
</feature>
<evidence type="ECO:0000313" key="6">
    <source>
        <dbReference type="EMBL" id="HGH60772.1"/>
    </source>
</evidence>
<dbReference type="AlphaFoldDB" id="A0A7C4ETM5"/>
<evidence type="ECO:0000256" key="3">
    <source>
        <dbReference type="ARBA" id="ARBA00022801"/>
    </source>
</evidence>
<dbReference type="SUPFAM" id="SSF53927">
    <property type="entry name" value="Cytidine deaminase-like"/>
    <property type="match status" value="1"/>
</dbReference>
<dbReference type="InterPro" id="IPR050202">
    <property type="entry name" value="Cyt/Deoxycyt_deaminase"/>
</dbReference>
<name>A0A7C4ETM5_9BACT</name>
<dbReference type="GO" id="GO:0072527">
    <property type="term" value="P:pyrimidine-containing compound metabolic process"/>
    <property type="evidence" value="ECO:0007669"/>
    <property type="project" value="UniProtKB-ARBA"/>
</dbReference>